<dbReference type="EMBL" id="SJOL01001217">
    <property type="protein sequence ID" value="TGZ75034.1"/>
    <property type="molecule type" value="Genomic_DNA"/>
</dbReference>
<gene>
    <name evidence="8" type="ORF">CRM22_000612</name>
</gene>
<evidence type="ECO:0000256" key="4">
    <source>
        <dbReference type="ARBA" id="ARBA00022723"/>
    </source>
</evidence>
<proteinExistence type="predicted"/>
<keyword evidence="3" id="KW-0540">Nuclease</keyword>
<evidence type="ECO:0000256" key="6">
    <source>
        <dbReference type="ARBA" id="ARBA00022801"/>
    </source>
</evidence>
<dbReference type="PANTHER" id="PTHR12553:SF49">
    <property type="entry name" value="ZINC PHOSPHODIESTERASE ELAC PROTEIN 2"/>
    <property type="match status" value="1"/>
</dbReference>
<dbReference type="AlphaFoldDB" id="A0A4V6RH89"/>
<keyword evidence="9" id="KW-1185">Reference proteome</keyword>
<keyword evidence="2" id="KW-0819">tRNA processing</keyword>
<reference evidence="8 9" key="1">
    <citation type="journal article" date="2019" name="BMC Genomics">
        <title>New insights from Opisthorchis felineus genome: update on genomics of the epidemiologically important liver flukes.</title>
        <authorList>
            <person name="Ershov N.I."/>
            <person name="Mordvinov V.A."/>
            <person name="Prokhortchouk E.B."/>
            <person name="Pakharukova M.Y."/>
            <person name="Gunbin K.V."/>
            <person name="Ustyantsev K."/>
            <person name="Genaev M.A."/>
            <person name="Blinov A.G."/>
            <person name="Mazur A."/>
            <person name="Boulygina E."/>
            <person name="Tsygankova S."/>
            <person name="Khrameeva E."/>
            <person name="Chekanov N."/>
            <person name="Fan G."/>
            <person name="Xiao A."/>
            <person name="Zhang H."/>
            <person name="Xu X."/>
            <person name="Yang H."/>
            <person name="Solovyev V."/>
            <person name="Lee S.M."/>
            <person name="Liu X."/>
            <person name="Afonnikov D.A."/>
            <person name="Skryabin K.G."/>
        </authorList>
    </citation>
    <scope>NUCLEOTIDE SEQUENCE [LARGE SCALE GENOMIC DNA]</scope>
    <source>
        <strain evidence="8">AK-0245</strain>
        <tissue evidence="8">Whole organism</tissue>
    </source>
</reference>
<dbReference type="PANTHER" id="PTHR12553">
    <property type="entry name" value="ZINC PHOSPHODIESTERASE ELAC PROTEIN 2"/>
    <property type="match status" value="1"/>
</dbReference>
<dbReference type="GO" id="GO:0005739">
    <property type="term" value="C:mitochondrion"/>
    <property type="evidence" value="ECO:0007669"/>
    <property type="project" value="TreeGrafter"/>
</dbReference>
<evidence type="ECO:0000256" key="7">
    <source>
        <dbReference type="ARBA" id="ARBA00022833"/>
    </source>
</evidence>
<dbReference type="GO" id="GO:0042781">
    <property type="term" value="F:3'-tRNA processing endoribonuclease activity"/>
    <property type="evidence" value="ECO:0007669"/>
    <property type="project" value="InterPro"/>
</dbReference>
<feature type="non-terminal residue" evidence="8">
    <location>
        <position position="1"/>
    </location>
</feature>
<organism evidence="8 9">
    <name type="scientific">Opisthorchis felineus</name>
    <dbReference type="NCBI Taxonomy" id="147828"/>
    <lineage>
        <taxon>Eukaryota</taxon>
        <taxon>Metazoa</taxon>
        <taxon>Spiralia</taxon>
        <taxon>Lophotrochozoa</taxon>
        <taxon>Platyhelminthes</taxon>
        <taxon>Trematoda</taxon>
        <taxon>Digenea</taxon>
        <taxon>Opisthorchiida</taxon>
        <taxon>Opisthorchiata</taxon>
        <taxon>Opisthorchiidae</taxon>
        <taxon>Opisthorchis</taxon>
    </lineage>
</organism>
<dbReference type="InterPro" id="IPR047151">
    <property type="entry name" value="RNZ2-like"/>
</dbReference>
<keyword evidence="7" id="KW-0862">Zinc</keyword>
<evidence type="ECO:0000256" key="2">
    <source>
        <dbReference type="ARBA" id="ARBA00022694"/>
    </source>
</evidence>
<evidence type="ECO:0000256" key="5">
    <source>
        <dbReference type="ARBA" id="ARBA00022759"/>
    </source>
</evidence>
<keyword evidence="6" id="KW-0378">Hydrolase</keyword>
<keyword evidence="5" id="KW-0255">Endonuclease</keyword>
<evidence type="ECO:0000313" key="9">
    <source>
        <dbReference type="Proteomes" id="UP000308267"/>
    </source>
</evidence>
<name>A0A4V6RH89_OPIFE</name>
<comment type="cofactor">
    <cofactor evidence="1">
        <name>Zn(2+)</name>
        <dbReference type="ChEBI" id="CHEBI:29105"/>
    </cofactor>
</comment>
<sequence>SIYESPVVRDLLDGKSITLANGIVIQPDEVTSPAPFTPNFLVVDCPTEDFILALSENEALFSTLRHKPEDERALHPGLSFVVHIVPQGMFSSEVYQKFVQK</sequence>
<evidence type="ECO:0000256" key="1">
    <source>
        <dbReference type="ARBA" id="ARBA00001947"/>
    </source>
</evidence>
<comment type="caution">
    <text evidence="8">The sequence shown here is derived from an EMBL/GenBank/DDBJ whole genome shotgun (WGS) entry which is preliminary data.</text>
</comment>
<accession>A0A4V6RH89</accession>
<dbReference type="GO" id="GO:1990180">
    <property type="term" value="P:mitochondrial tRNA 3'-end processing"/>
    <property type="evidence" value="ECO:0007669"/>
    <property type="project" value="TreeGrafter"/>
</dbReference>
<protein>
    <submittedName>
        <fullName evidence="8">Uncharacterized protein</fullName>
    </submittedName>
</protein>
<dbReference type="Proteomes" id="UP000308267">
    <property type="component" value="Unassembled WGS sequence"/>
</dbReference>
<evidence type="ECO:0000256" key="3">
    <source>
        <dbReference type="ARBA" id="ARBA00022722"/>
    </source>
</evidence>
<dbReference type="OrthoDB" id="527344at2759"/>
<keyword evidence="4" id="KW-0479">Metal-binding</keyword>
<dbReference type="STRING" id="147828.A0A4V6RH89"/>
<evidence type="ECO:0000313" key="8">
    <source>
        <dbReference type="EMBL" id="TGZ75034.1"/>
    </source>
</evidence>
<dbReference type="GO" id="GO:0046872">
    <property type="term" value="F:metal ion binding"/>
    <property type="evidence" value="ECO:0007669"/>
    <property type="project" value="UniProtKB-KW"/>
</dbReference>